<dbReference type="FunCoup" id="D8SG72">
    <property type="interactions" value="3597"/>
</dbReference>
<evidence type="ECO:0000256" key="5">
    <source>
        <dbReference type="ARBA" id="ARBA00023136"/>
    </source>
</evidence>
<reference evidence="9 10" key="1">
    <citation type="journal article" date="2011" name="Science">
        <title>The Selaginella genome identifies genetic changes associated with the evolution of vascular plants.</title>
        <authorList>
            <person name="Banks J.A."/>
            <person name="Nishiyama T."/>
            <person name="Hasebe M."/>
            <person name="Bowman J.L."/>
            <person name="Gribskov M."/>
            <person name="dePamphilis C."/>
            <person name="Albert V.A."/>
            <person name="Aono N."/>
            <person name="Aoyama T."/>
            <person name="Ambrose B.A."/>
            <person name="Ashton N.W."/>
            <person name="Axtell M.J."/>
            <person name="Barker E."/>
            <person name="Barker M.S."/>
            <person name="Bennetzen J.L."/>
            <person name="Bonawitz N.D."/>
            <person name="Chapple C."/>
            <person name="Cheng C."/>
            <person name="Correa L.G."/>
            <person name="Dacre M."/>
            <person name="DeBarry J."/>
            <person name="Dreyer I."/>
            <person name="Elias M."/>
            <person name="Engstrom E.M."/>
            <person name="Estelle M."/>
            <person name="Feng L."/>
            <person name="Finet C."/>
            <person name="Floyd S.K."/>
            <person name="Frommer W.B."/>
            <person name="Fujita T."/>
            <person name="Gramzow L."/>
            <person name="Gutensohn M."/>
            <person name="Harholt J."/>
            <person name="Hattori M."/>
            <person name="Heyl A."/>
            <person name="Hirai T."/>
            <person name="Hiwatashi Y."/>
            <person name="Ishikawa M."/>
            <person name="Iwata M."/>
            <person name="Karol K.G."/>
            <person name="Koehler B."/>
            <person name="Kolukisaoglu U."/>
            <person name="Kubo M."/>
            <person name="Kurata T."/>
            <person name="Lalonde S."/>
            <person name="Li K."/>
            <person name="Li Y."/>
            <person name="Litt A."/>
            <person name="Lyons E."/>
            <person name="Manning G."/>
            <person name="Maruyama T."/>
            <person name="Michael T.P."/>
            <person name="Mikami K."/>
            <person name="Miyazaki S."/>
            <person name="Morinaga S."/>
            <person name="Murata T."/>
            <person name="Mueller-Roeber B."/>
            <person name="Nelson D.R."/>
            <person name="Obara M."/>
            <person name="Oguri Y."/>
            <person name="Olmstead R.G."/>
            <person name="Onodera N."/>
            <person name="Petersen B.L."/>
            <person name="Pils B."/>
            <person name="Prigge M."/>
            <person name="Rensing S.A."/>
            <person name="Riano-Pachon D.M."/>
            <person name="Roberts A.W."/>
            <person name="Sato Y."/>
            <person name="Scheller H.V."/>
            <person name="Schulz B."/>
            <person name="Schulz C."/>
            <person name="Shakirov E.V."/>
            <person name="Shibagaki N."/>
            <person name="Shinohara N."/>
            <person name="Shippen D.E."/>
            <person name="Soerensen I."/>
            <person name="Sotooka R."/>
            <person name="Sugimoto N."/>
            <person name="Sugita M."/>
            <person name="Sumikawa N."/>
            <person name="Tanurdzic M."/>
            <person name="Theissen G."/>
            <person name="Ulvskov P."/>
            <person name="Wakazuki S."/>
            <person name="Weng J.K."/>
            <person name="Willats W.W."/>
            <person name="Wipf D."/>
            <person name="Wolf P.G."/>
            <person name="Yang L."/>
            <person name="Zimmer A.D."/>
            <person name="Zhu Q."/>
            <person name="Mitros T."/>
            <person name="Hellsten U."/>
            <person name="Loque D."/>
            <person name="Otillar R."/>
            <person name="Salamov A."/>
            <person name="Schmutz J."/>
            <person name="Shapiro H."/>
            <person name="Lindquist E."/>
            <person name="Lucas S."/>
            <person name="Rokhsar D."/>
            <person name="Grigoriev I.V."/>
        </authorList>
    </citation>
    <scope>NUCLEOTIDE SEQUENCE [LARGE SCALE GENOMIC DNA]</scope>
</reference>
<protein>
    <recommendedName>
        <fullName evidence="6">Reticulon-like protein</fullName>
    </recommendedName>
</protein>
<evidence type="ECO:0000256" key="4">
    <source>
        <dbReference type="ARBA" id="ARBA00022989"/>
    </source>
</evidence>
<dbReference type="OrthoDB" id="567788at2759"/>
<dbReference type="eggNOG" id="KOG1792">
    <property type="taxonomic scope" value="Eukaryota"/>
</dbReference>
<sequence length="224" mass="24558">MAEHPAGEHQPPSPAPPALVAAAVPPSSSHSLGTQRSVHEILGGGKYADVLMWKKKHVTGGILLGATVSYVLFEWCGYTLLSIASNALLFLVLILFTWSNLAALLDKPPPPIPEIQLSEEMVENIAQTLRLELNRALGIIHMIALGKDFMLCVEVIAGLWIFSLVGGWCHFLTLLYFVVVLAHTLPLIYDKYEDGIDKYLEIVTAHLKSQTSRRQVSPLQNSPS</sequence>
<accession>D8SG72</accession>
<evidence type="ECO:0000256" key="3">
    <source>
        <dbReference type="ARBA" id="ARBA00022824"/>
    </source>
</evidence>
<feature type="transmembrane region" description="Helical" evidence="6">
    <location>
        <begin position="61"/>
        <end position="81"/>
    </location>
</feature>
<comment type="subcellular location">
    <subcellularLocation>
        <location evidence="1 6">Endoplasmic reticulum membrane</location>
        <topology evidence="1 6">Multi-pass membrane protein</topology>
    </subcellularLocation>
</comment>
<keyword evidence="3 6" id="KW-0256">Endoplasmic reticulum</keyword>
<evidence type="ECO:0000256" key="7">
    <source>
        <dbReference type="SAM" id="MobiDB-lite"/>
    </source>
</evidence>
<keyword evidence="2 6" id="KW-0812">Transmembrane</keyword>
<dbReference type="EMBL" id="GL377618">
    <property type="protein sequence ID" value="EFJ16634.1"/>
    <property type="molecule type" value="Genomic_DNA"/>
</dbReference>
<keyword evidence="10" id="KW-1185">Reference proteome</keyword>
<feature type="transmembrane region" description="Helical" evidence="6">
    <location>
        <begin position="87"/>
        <end position="105"/>
    </location>
</feature>
<dbReference type="InParanoid" id="D8SG72"/>
<dbReference type="InterPro" id="IPR003388">
    <property type="entry name" value="Reticulon"/>
</dbReference>
<dbReference type="PROSITE" id="PS50845">
    <property type="entry name" value="RETICULON"/>
    <property type="match status" value="1"/>
</dbReference>
<keyword evidence="4 6" id="KW-1133">Transmembrane helix</keyword>
<feature type="compositionally biased region" description="Low complexity" evidence="7">
    <location>
        <begin position="18"/>
        <end position="32"/>
    </location>
</feature>
<dbReference type="HOGENOM" id="CLU_066344_0_1_1"/>
<gene>
    <name evidence="9" type="ORF">SELMODRAFT_421735</name>
</gene>
<name>D8SG72_SELML</name>
<feature type="transmembrane region" description="Helical" evidence="6">
    <location>
        <begin position="168"/>
        <end position="189"/>
    </location>
</feature>
<dbReference type="PANTHER" id="PTHR10994">
    <property type="entry name" value="RETICULON"/>
    <property type="match status" value="1"/>
</dbReference>
<feature type="region of interest" description="Disordered" evidence="7">
    <location>
        <begin position="1"/>
        <end position="34"/>
    </location>
</feature>
<evidence type="ECO:0000259" key="8">
    <source>
        <dbReference type="PROSITE" id="PS50845"/>
    </source>
</evidence>
<organism evidence="10">
    <name type="scientific">Selaginella moellendorffii</name>
    <name type="common">Spikemoss</name>
    <dbReference type="NCBI Taxonomy" id="88036"/>
    <lineage>
        <taxon>Eukaryota</taxon>
        <taxon>Viridiplantae</taxon>
        <taxon>Streptophyta</taxon>
        <taxon>Embryophyta</taxon>
        <taxon>Tracheophyta</taxon>
        <taxon>Lycopodiopsida</taxon>
        <taxon>Selaginellales</taxon>
        <taxon>Selaginellaceae</taxon>
        <taxon>Selaginella</taxon>
    </lineage>
</organism>
<evidence type="ECO:0000256" key="1">
    <source>
        <dbReference type="ARBA" id="ARBA00004477"/>
    </source>
</evidence>
<proteinExistence type="predicted"/>
<keyword evidence="5 6" id="KW-0472">Membrane</keyword>
<dbReference type="STRING" id="88036.D8SG72"/>
<evidence type="ECO:0000313" key="9">
    <source>
        <dbReference type="EMBL" id="EFJ16634.1"/>
    </source>
</evidence>
<dbReference type="GO" id="GO:0009617">
    <property type="term" value="P:response to bacterium"/>
    <property type="evidence" value="ECO:0007669"/>
    <property type="project" value="InterPro"/>
</dbReference>
<evidence type="ECO:0000256" key="6">
    <source>
        <dbReference type="RuleBase" id="RU363132"/>
    </source>
</evidence>
<dbReference type="PANTHER" id="PTHR10994:SF193">
    <property type="entry name" value="RETICULON-LIKE PROTEIN"/>
    <property type="match status" value="1"/>
</dbReference>
<dbReference type="Gramene" id="EFJ16634">
    <property type="protein sequence ID" value="EFJ16634"/>
    <property type="gene ID" value="SELMODRAFT_421735"/>
</dbReference>
<evidence type="ECO:0000313" key="10">
    <source>
        <dbReference type="Proteomes" id="UP000001514"/>
    </source>
</evidence>
<dbReference type="InterPro" id="IPR045064">
    <property type="entry name" value="Reticulon-like"/>
</dbReference>
<dbReference type="Pfam" id="PF02453">
    <property type="entry name" value="Reticulon"/>
    <property type="match status" value="1"/>
</dbReference>
<evidence type="ECO:0000256" key="2">
    <source>
        <dbReference type="ARBA" id="ARBA00022692"/>
    </source>
</evidence>
<dbReference type="AlphaFoldDB" id="D8SG72"/>
<dbReference type="Proteomes" id="UP000001514">
    <property type="component" value="Unassembled WGS sequence"/>
</dbReference>
<dbReference type="OMA" id="KHYRTFD"/>
<dbReference type="KEGG" id="smo:SELMODRAFT_421735"/>
<feature type="domain" description="Reticulon" evidence="8">
    <location>
        <begin position="47"/>
        <end position="209"/>
    </location>
</feature>
<dbReference type="GO" id="GO:0005789">
    <property type="term" value="C:endoplasmic reticulum membrane"/>
    <property type="evidence" value="ECO:0007669"/>
    <property type="project" value="UniProtKB-SubCell"/>
</dbReference>